<name>A0A286GHU0_9PROT</name>
<gene>
    <name evidence="1" type="ORF">SAMN05421508_104226</name>
</gene>
<evidence type="ECO:0000313" key="1">
    <source>
        <dbReference type="EMBL" id="SOD95101.1"/>
    </source>
</evidence>
<dbReference type="SUPFAM" id="SSF53254">
    <property type="entry name" value="Phosphoglycerate mutase-like"/>
    <property type="match status" value="1"/>
</dbReference>
<keyword evidence="2" id="KW-1185">Reference proteome</keyword>
<protein>
    <submittedName>
        <fullName evidence="1">Alpha-ribazole phosphatase</fullName>
    </submittedName>
</protein>
<dbReference type="SMART" id="SM00855">
    <property type="entry name" value="PGAM"/>
    <property type="match status" value="1"/>
</dbReference>
<reference evidence="1 2" key="1">
    <citation type="submission" date="2017-09" db="EMBL/GenBank/DDBJ databases">
        <authorList>
            <person name="Ehlers B."/>
            <person name="Leendertz F.H."/>
        </authorList>
    </citation>
    <scope>NUCLEOTIDE SEQUENCE [LARGE SCALE GENOMIC DNA]</scope>
    <source>
        <strain evidence="1 2">USBA 140</strain>
    </source>
</reference>
<evidence type="ECO:0000313" key="2">
    <source>
        <dbReference type="Proteomes" id="UP000219621"/>
    </source>
</evidence>
<dbReference type="Gene3D" id="3.40.50.1240">
    <property type="entry name" value="Phosphoglycerate mutase-like"/>
    <property type="match status" value="1"/>
</dbReference>
<dbReference type="Pfam" id="PF00300">
    <property type="entry name" value="His_Phos_1"/>
    <property type="match status" value="1"/>
</dbReference>
<dbReference type="InterPro" id="IPR029033">
    <property type="entry name" value="His_PPase_superfam"/>
</dbReference>
<dbReference type="RefSeq" id="WP_097279183.1">
    <property type="nucleotide sequence ID" value="NZ_OCNJ01000004.1"/>
</dbReference>
<sequence length="196" mass="20212">MESGLTRWWWIRHAPVAAEAGIIVGALDLPCRAPDPARLAALSRVLPADAVVVTSGLVRCTATAAALGLAGPAEPALAEQHFGAWQGRAWTDLPAAETAGFWPDPAGTRPPGGESFADQVARVKEAVGRLTAAHDGRDIVAVAHAGTIRAALVLALGLEDRPAAALSFAVDPLSLTRIDLMAGGAAVRTVNWSPEP</sequence>
<proteinExistence type="predicted"/>
<dbReference type="OrthoDB" id="8347407at2"/>
<dbReference type="AlphaFoldDB" id="A0A286GHU0"/>
<dbReference type="Proteomes" id="UP000219621">
    <property type="component" value="Unassembled WGS sequence"/>
</dbReference>
<organism evidence="1 2">
    <name type="scientific">Caenispirillum bisanense</name>
    <dbReference type="NCBI Taxonomy" id="414052"/>
    <lineage>
        <taxon>Bacteria</taxon>
        <taxon>Pseudomonadati</taxon>
        <taxon>Pseudomonadota</taxon>
        <taxon>Alphaproteobacteria</taxon>
        <taxon>Rhodospirillales</taxon>
        <taxon>Novispirillaceae</taxon>
        <taxon>Caenispirillum</taxon>
    </lineage>
</organism>
<accession>A0A286GHU0</accession>
<dbReference type="InterPro" id="IPR013078">
    <property type="entry name" value="His_Pase_superF_clade-1"/>
</dbReference>
<dbReference type="EMBL" id="OCNJ01000004">
    <property type="protein sequence ID" value="SOD95101.1"/>
    <property type="molecule type" value="Genomic_DNA"/>
</dbReference>